<dbReference type="OrthoDB" id="5870696at2"/>
<dbReference type="Pfam" id="PF06026">
    <property type="entry name" value="Rib_5-P_isom_A"/>
    <property type="match status" value="1"/>
</dbReference>
<dbReference type="InterPro" id="IPR037171">
    <property type="entry name" value="NagB/RpiA_transferase-like"/>
</dbReference>
<dbReference type="AlphaFoldDB" id="A0A179SN57"/>
<comment type="similarity">
    <text evidence="3">Belongs to the ribose 5-phosphate isomerase family.</text>
</comment>
<evidence type="ECO:0000313" key="4">
    <source>
        <dbReference type="EMBL" id="OAS82778.1"/>
    </source>
</evidence>
<dbReference type="Gene3D" id="3.40.50.1360">
    <property type="match status" value="1"/>
</dbReference>
<dbReference type="GO" id="GO:0009052">
    <property type="term" value="P:pentose-phosphate shunt, non-oxidative branch"/>
    <property type="evidence" value="ECO:0007669"/>
    <property type="project" value="UniProtKB-UniRule"/>
</dbReference>
<protein>
    <recommendedName>
        <fullName evidence="3">Ribose-5-phosphate isomerase A</fullName>
        <ecNumber evidence="3">5.3.1.6</ecNumber>
    </recommendedName>
    <alternativeName>
        <fullName evidence="3">Phosphoriboisomerase A</fullName>
        <shortName evidence="3">PRI</shortName>
    </alternativeName>
</protein>
<comment type="caution">
    <text evidence="4">The sequence shown here is derived from an EMBL/GenBank/DDBJ whole genome shotgun (WGS) entry which is preliminary data.</text>
</comment>
<comment type="subunit">
    <text evidence="3">Homodimer.</text>
</comment>
<dbReference type="EC" id="5.3.1.6" evidence="3"/>
<comment type="pathway">
    <text evidence="3">Carbohydrate degradation; pentose phosphate pathway; D-ribose 5-phosphate from D-ribulose 5-phosphate (non-oxidative stage): step 1/1.</text>
</comment>
<evidence type="ECO:0000256" key="3">
    <source>
        <dbReference type="HAMAP-Rule" id="MF_00170"/>
    </source>
</evidence>
<dbReference type="Gene3D" id="3.30.70.260">
    <property type="match status" value="1"/>
</dbReference>
<dbReference type="RefSeq" id="WP_066339274.1">
    <property type="nucleotide sequence ID" value="NZ_LWSG01000044.1"/>
</dbReference>
<organism evidence="4 5">
    <name type="scientific">Metabacillus litoralis</name>
    <dbReference type="NCBI Taxonomy" id="152268"/>
    <lineage>
        <taxon>Bacteria</taxon>
        <taxon>Bacillati</taxon>
        <taxon>Bacillota</taxon>
        <taxon>Bacilli</taxon>
        <taxon>Bacillales</taxon>
        <taxon>Bacillaceae</taxon>
        <taxon>Metabacillus</taxon>
    </lineage>
</organism>
<dbReference type="UniPathway" id="UPA00115">
    <property type="reaction ID" value="UER00412"/>
</dbReference>
<feature type="active site" description="Proton acceptor" evidence="3">
    <location>
        <position position="116"/>
    </location>
</feature>
<dbReference type="Proteomes" id="UP000078534">
    <property type="component" value="Unassembled WGS sequence"/>
</dbReference>
<dbReference type="EMBL" id="LWSG01000044">
    <property type="protein sequence ID" value="OAS82778.1"/>
    <property type="molecule type" value="Genomic_DNA"/>
</dbReference>
<dbReference type="NCBIfam" id="TIGR00021">
    <property type="entry name" value="rpiA"/>
    <property type="match status" value="1"/>
</dbReference>
<gene>
    <name evidence="3" type="primary">rpiA</name>
    <name evidence="4" type="ORF">A6K24_11700</name>
</gene>
<dbReference type="InterPro" id="IPR020672">
    <property type="entry name" value="Ribose5P_isomerase_typA_subgr"/>
</dbReference>
<dbReference type="InterPro" id="IPR050262">
    <property type="entry name" value="Ribose-5P_isomerase"/>
</dbReference>
<evidence type="ECO:0000256" key="2">
    <source>
        <dbReference type="ARBA" id="ARBA00023235"/>
    </source>
</evidence>
<feature type="binding site" evidence="3">
    <location>
        <position position="134"/>
    </location>
    <ligand>
        <name>substrate</name>
    </ligand>
</feature>
<dbReference type="CDD" id="cd01398">
    <property type="entry name" value="RPI_A"/>
    <property type="match status" value="1"/>
</dbReference>
<dbReference type="InterPro" id="IPR004788">
    <property type="entry name" value="Ribose5P_isomerase_type_A"/>
</dbReference>
<dbReference type="SUPFAM" id="SSF100950">
    <property type="entry name" value="NagB/RpiA/CoA transferase-like"/>
    <property type="match status" value="1"/>
</dbReference>
<feature type="binding site" evidence="3">
    <location>
        <begin position="107"/>
        <end position="110"/>
    </location>
    <ligand>
        <name>substrate</name>
    </ligand>
</feature>
<dbReference type="FunFam" id="3.40.50.1360:FF:000001">
    <property type="entry name" value="Ribose-5-phosphate isomerase A"/>
    <property type="match status" value="1"/>
</dbReference>
<evidence type="ECO:0000313" key="5">
    <source>
        <dbReference type="Proteomes" id="UP000078534"/>
    </source>
</evidence>
<feature type="binding site" evidence="3">
    <location>
        <begin position="94"/>
        <end position="97"/>
    </location>
    <ligand>
        <name>substrate</name>
    </ligand>
</feature>
<dbReference type="PANTHER" id="PTHR43748">
    <property type="entry name" value="RIBOSE-5-PHOSPHATE ISOMERASE 3, CHLOROPLASTIC-RELATED"/>
    <property type="match status" value="1"/>
</dbReference>
<dbReference type="NCBIfam" id="NF001924">
    <property type="entry name" value="PRK00702.1"/>
    <property type="match status" value="1"/>
</dbReference>
<dbReference type="GO" id="GO:0004751">
    <property type="term" value="F:ribose-5-phosphate isomerase activity"/>
    <property type="evidence" value="ECO:0007669"/>
    <property type="project" value="UniProtKB-UniRule"/>
</dbReference>
<evidence type="ECO:0000256" key="1">
    <source>
        <dbReference type="ARBA" id="ARBA00001713"/>
    </source>
</evidence>
<reference evidence="5" key="1">
    <citation type="submission" date="2016-04" db="EMBL/GenBank/DDBJ databases">
        <authorList>
            <person name="Lyu Z."/>
            <person name="Lyu W."/>
        </authorList>
    </citation>
    <scope>NUCLEOTIDE SEQUENCE [LARGE SCALE GENOMIC DNA]</scope>
    <source>
        <strain evidence="5">C44</strain>
    </source>
</reference>
<proteinExistence type="inferred from homology"/>
<comment type="catalytic activity">
    <reaction evidence="1 3">
        <text>aldehydo-D-ribose 5-phosphate = D-ribulose 5-phosphate</text>
        <dbReference type="Rhea" id="RHEA:14657"/>
        <dbReference type="ChEBI" id="CHEBI:58121"/>
        <dbReference type="ChEBI" id="CHEBI:58273"/>
        <dbReference type="EC" id="5.3.1.6"/>
    </reaction>
</comment>
<comment type="function">
    <text evidence="3">Catalyzes the reversible conversion of ribose-5-phosphate to ribulose 5-phosphate.</text>
</comment>
<sequence>MSEQLDYTKLIEQSDYQKKMAAEKSVELIEDGMIIGLGSGSTVYWMLKRLGERVKEGLVVKGIPSSKRTAGWADEFGIPLTGFHEAMQLDLAIDGADEIDGDLNLIKGGGGSLVREKIVNAAANRLIIIADKSKMVSHLGESALPVEVLPFGWEITAKHISQLGCVTTLRKKKKEVFISDNGNYILDCQFDHIADPKSLHESLKLLVGVVETGLFIGMTEQVIIGENETIKIIYS</sequence>
<keyword evidence="5" id="KW-1185">Reference proteome</keyword>
<feature type="binding site" evidence="3">
    <location>
        <begin position="39"/>
        <end position="42"/>
    </location>
    <ligand>
        <name>substrate</name>
    </ligand>
</feature>
<name>A0A179SN57_9BACI</name>
<keyword evidence="2 3" id="KW-0413">Isomerase</keyword>
<dbReference type="PANTHER" id="PTHR43748:SF3">
    <property type="entry name" value="RIBOSE-5-PHOSPHATE ISOMERASE 3, CHLOROPLASTIC-RELATED"/>
    <property type="match status" value="1"/>
</dbReference>
<dbReference type="SUPFAM" id="SSF75445">
    <property type="entry name" value="D-ribose-5-phosphate isomerase (RpiA), lid domain"/>
    <property type="match status" value="1"/>
</dbReference>
<accession>A0A179SN57</accession>
<dbReference type="STRING" id="152268.A6K24_11700"/>
<dbReference type="HAMAP" id="MF_00170">
    <property type="entry name" value="Rib_5P_isom_A"/>
    <property type="match status" value="1"/>
</dbReference>